<dbReference type="AlphaFoldDB" id="A0A1U7J384"/>
<protein>
    <submittedName>
        <fullName evidence="1">Uncharacterized protein</fullName>
    </submittedName>
</protein>
<dbReference type="EMBL" id="MRCG01000011">
    <property type="protein sequence ID" value="OKH46799.1"/>
    <property type="molecule type" value="Genomic_DNA"/>
</dbReference>
<reference evidence="1 2" key="1">
    <citation type="submission" date="2016-11" db="EMBL/GenBank/DDBJ databases">
        <title>Draft Genome Sequences of Nine Cyanobacterial Strains from Diverse Habitats.</title>
        <authorList>
            <person name="Zhu T."/>
            <person name="Hou S."/>
            <person name="Lu X."/>
            <person name="Hess W.R."/>
        </authorList>
    </citation>
    <scope>NUCLEOTIDE SEQUENCE [LARGE SCALE GENOMIC DNA]</scope>
    <source>
        <strain evidence="1 2">NIES-30</strain>
    </source>
</reference>
<dbReference type="OrthoDB" id="574031at2"/>
<evidence type="ECO:0000313" key="1">
    <source>
        <dbReference type="EMBL" id="OKH46799.1"/>
    </source>
</evidence>
<gene>
    <name evidence="1" type="ORF">NIES30_14920</name>
</gene>
<keyword evidence="2" id="KW-1185">Reference proteome</keyword>
<dbReference type="STRING" id="549789.NIES30_14920"/>
<accession>A0A1U7J384</accession>
<dbReference type="Pfam" id="PF21716">
    <property type="entry name" value="dnstrm_HI1420"/>
    <property type="match status" value="1"/>
</dbReference>
<dbReference type="InterPro" id="IPR014057">
    <property type="entry name" value="HI1420"/>
</dbReference>
<evidence type="ECO:0000313" key="2">
    <source>
        <dbReference type="Proteomes" id="UP000185557"/>
    </source>
</evidence>
<proteinExistence type="predicted"/>
<dbReference type="Proteomes" id="UP000185557">
    <property type="component" value="Unassembled WGS sequence"/>
</dbReference>
<sequence length="101" mass="10981">MPAYKSYHSYLIKSLEDPVEAAAYLDAVLEDGEFDHILLALKNVAEARRALVTASGSSDVNWEACYQLISQGEVPGFPLIAKLLNSLGLKLSVTVRDEQAA</sequence>
<comment type="caution">
    <text evidence="1">The sequence shown here is derived from an EMBL/GenBank/DDBJ whole genome shotgun (WGS) entry which is preliminary data.</text>
</comment>
<dbReference type="RefSeq" id="WP_073609224.1">
    <property type="nucleotide sequence ID" value="NZ_MRCG01000011.1"/>
</dbReference>
<organism evidence="1 2">
    <name type="scientific">Phormidium tenue NIES-30</name>
    <dbReference type="NCBI Taxonomy" id="549789"/>
    <lineage>
        <taxon>Bacteria</taxon>
        <taxon>Bacillati</taxon>
        <taxon>Cyanobacteriota</taxon>
        <taxon>Cyanophyceae</taxon>
        <taxon>Oscillatoriophycideae</taxon>
        <taxon>Oscillatoriales</taxon>
        <taxon>Oscillatoriaceae</taxon>
        <taxon>Phormidium</taxon>
    </lineage>
</organism>
<name>A0A1U7J384_9CYAN</name>